<name>A0ABW9KMQ1_9BACT</name>
<proteinExistence type="predicted"/>
<evidence type="ECO:0000256" key="3">
    <source>
        <dbReference type="ARBA" id="ARBA00022692"/>
    </source>
</evidence>
<gene>
    <name evidence="8" type="ORF">ACK2TP_14890</name>
</gene>
<evidence type="ECO:0000313" key="8">
    <source>
        <dbReference type="EMBL" id="MFN2977056.1"/>
    </source>
</evidence>
<feature type="region of interest" description="Disordered" evidence="6">
    <location>
        <begin position="1"/>
        <end position="25"/>
    </location>
</feature>
<dbReference type="Pfam" id="PF03631">
    <property type="entry name" value="Virul_fac_BrkB"/>
    <property type="match status" value="1"/>
</dbReference>
<keyword evidence="5 7" id="KW-0472">Membrane</keyword>
<feature type="transmembrane region" description="Helical" evidence="7">
    <location>
        <begin position="288"/>
        <end position="311"/>
    </location>
</feature>
<feature type="transmembrane region" description="Helical" evidence="7">
    <location>
        <begin position="104"/>
        <end position="126"/>
    </location>
</feature>
<feature type="transmembrane region" description="Helical" evidence="7">
    <location>
        <begin position="209"/>
        <end position="232"/>
    </location>
</feature>
<sequence length="358" mass="38372">MEGVDSATERPATATAAASSGAVAGGGAPVRNAEIDCVPAGSVAAAHESALHHYFGRGSMRHHAQLAREFGEGGLRFTDKVRMAYWNAFQHDCLNTAKATAYSAIFALFPALIVLAALVTFLPYAAPLRYQLALFFDRVLPSTLAPLLEHYFISSKSSPQSASVVLGTVVVSISGASGVLGTLMEGFRRAYLLQDEAWGEGWRGGVRRLLWSVLLVPISLVPFGAVTVLVIFGHFLLPALRHALPAGLDSTFYIVANVVRWSLAVSVTISVVAAIYRYGLPVRPTWKQVVPGAAFATATWFLTTLGFGWYVTHLANYSKTYGSLGTGIILLLWLFLTALSVLCGAELNAELGRDRGRI</sequence>
<evidence type="ECO:0000256" key="4">
    <source>
        <dbReference type="ARBA" id="ARBA00022989"/>
    </source>
</evidence>
<comment type="subcellular location">
    <subcellularLocation>
        <location evidence="1">Cell membrane</location>
        <topology evidence="1">Multi-pass membrane protein</topology>
    </subcellularLocation>
</comment>
<keyword evidence="3 7" id="KW-0812">Transmembrane</keyword>
<evidence type="ECO:0000256" key="5">
    <source>
        <dbReference type="ARBA" id="ARBA00023136"/>
    </source>
</evidence>
<evidence type="ECO:0000256" key="7">
    <source>
        <dbReference type="SAM" id="Phobius"/>
    </source>
</evidence>
<comment type="caution">
    <text evidence="8">The sequence shown here is derived from an EMBL/GenBank/DDBJ whole genome shotgun (WGS) entry which is preliminary data.</text>
</comment>
<dbReference type="PANTHER" id="PTHR30213">
    <property type="entry name" value="INNER MEMBRANE PROTEIN YHJD"/>
    <property type="match status" value="1"/>
</dbReference>
<keyword evidence="2" id="KW-1003">Cell membrane</keyword>
<dbReference type="InterPro" id="IPR017039">
    <property type="entry name" value="Virul_fac_BrkB"/>
</dbReference>
<evidence type="ECO:0000256" key="1">
    <source>
        <dbReference type="ARBA" id="ARBA00004651"/>
    </source>
</evidence>
<keyword evidence="9" id="KW-1185">Reference proteome</keyword>
<dbReference type="Proteomes" id="UP001634747">
    <property type="component" value="Unassembled WGS sequence"/>
</dbReference>
<feature type="transmembrane region" description="Helical" evidence="7">
    <location>
        <begin position="323"/>
        <end position="345"/>
    </location>
</feature>
<accession>A0ABW9KMQ1</accession>
<dbReference type="EMBL" id="JBJYXY010000001">
    <property type="protein sequence ID" value="MFN2977056.1"/>
    <property type="molecule type" value="Genomic_DNA"/>
</dbReference>
<protein>
    <submittedName>
        <fullName evidence="8">YihY/virulence factor BrkB family protein</fullName>
    </submittedName>
</protein>
<keyword evidence="4 7" id="KW-1133">Transmembrane helix</keyword>
<feature type="compositionally biased region" description="Low complexity" evidence="6">
    <location>
        <begin position="11"/>
        <end position="22"/>
    </location>
</feature>
<dbReference type="RefSeq" id="WP_263414769.1">
    <property type="nucleotide sequence ID" value="NZ_BAABBH010000001.1"/>
</dbReference>
<evidence type="ECO:0000256" key="6">
    <source>
        <dbReference type="SAM" id="MobiDB-lite"/>
    </source>
</evidence>
<feature type="transmembrane region" description="Helical" evidence="7">
    <location>
        <begin position="252"/>
        <end position="276"/>
    </location>
</feature>
<reference evidence="8 9" key="1">
    <citation type="submission" date="2024-12" db="EMBL/GenBank/DDBJ databases">
        <authorList>
            <person name="Lee Y."/>
        </authorList>
    </citation>
    <scope>NUCLEOTIDE SEQUENCE [LARGE SCALE GENOMIC DNA]</scope>
    <source>
        <strain evidence="8 9">03SUJ4</strain>
    </source>
</reference>
<evidence type="ECO:0000313" key="9">
    <source>
        <dbReference type="Proteomes" id="UP001634747"/>
    </source>
</evidence>
<dbReference type="PANTHER" id="PTHR30213:SF0">
    <property type="entry name" value="UPF0761 MEMBRANE PROTEIN YIHY"/>
    <property type="match status" value="1"/>
</dbReference>
<feature type="transmembrane region" description="Helical" evidence="7">
    <location>
        <begin position="164"/>
        <end position="184"/>
    </location>
</feature>
<organism evidence="8 9">
    <name type="scientific">Terriglobus aquaticus</name>
    <dbReference type="NCBI Taxonomy" id="940139"/>
    <lineage>
        <taxon>Bacteria</taxon>
        <taxon>Pseudomonadati</taxon>
        <taxon>Acidobacteriota</taxon>
        <taxon>Terriglobia</taxon>
        <taxon>Terriglobales</taxon>
        <taxon>Acidobacteriaceae</taxon>
        <taxon>Terriglobus</taxon>
    </lineage>
</organism>
<evidence type="ECO:0000256" key="2">
    <source>
        <dbReference type="ARBA" id="ARBA00022475"/>
    </source>
</evidence>